<organism evidence="2 3">
    <name type="scientific">Tardiphaga robiniae</name>
    <dbReference type="NCBI Taxonomy" id="943830"/>
    <lineage>
        <taxon>Bacteria</taxon>
        <taxon>Pseudomonadati</taxon>
        <taxon>Pseudomonadota</taxon>
        <taxon>Alphaproteobacteria</taxon>
        <taxon>Hyphomicrobiales</taxon>
        <taxon>Nitrobacteraceae</taxon>
        <taxon>Tardiphaga</taxon>
    </lineage>
</organism>
<name>A0A164AR54_9BRAD</name>
<reference evidence="2 3" key="1">
    <citation type="submission" date="2016-03" db="EMBL/GenBank/DDBJ databases">
        <title>Microsymbionts genomes from the relict species Vavilovia formosa (Stev.) Fed.</title>
        <authorList>
            <person name="Kopat V."/>
            <person name="Chirak E."/>
            <person name="Kimeklis A."/>
            <person name="Andronov E."/>
        </authorList>
    </citation>
    <scope>NUCLEOTIDE SEQUENCE [LARGE SCALE GENOMIC DNA]</scope>
    <source>
        <strain evidence="2 3">Vaf07</strain>
    </source>
</reference>
<feature type="chain" id="PRO_5007848772" evidence="1">
    <location>
        <begin position="22"/>
        <end position="179"/>
    </location>
</feature>
<sequence>MHFVFRPVVALTLVGATFCFAIPASQIALAQASKPEASAAKQLALSEKQVVALLAAQKDLDGFVATPGTNAAVLAQIDGVARKHGFANYAEYTILFENIGLAMAGIDPKTKTYVGPVAVIKQKIATVQADKSLSAEDRKEAIDDLNAKMASPPPAVENKGNIDLAIKYYDKLAVALKDD</sequence>
<evidence type="ECO:0000313" key="3">
    <source>
        <dbReference type="Proteomes" id="UP000076574"/>
    </source>
</evidence>
<gene>
    <name evidence="2" type="ORF">A4A58_01465</name>
</gene>
<feature type="signal peptide" evidence="1">
    <location>
        <begin position="1"/>
        <end position="21"/>
    </location>
</feature>
<dbReference type="AlphaFoldDB" id="A0A164AR54"/>
<keyword evidence="3" id="KW-1185">Reference proteome</keyword>
<comment type="caution">
    <text evidence="2">The sequence shown here is derived from an EMBL/GenBank/DDBJ whole genome shotgun (WGS) entry which is preliminary data.</text>
</comment>
<dbReference type="EMBL" id="LVYV01000001">
    <property type="protein sequence ID" value="KZD25167.1"/>
    <property type="molecule type" value="Genomic_DNA"/>
</dbReference>
<keyword evidence="1" id="KW-0732">Signal</keyword>
<accession>A0A164AR54</accession>
<dbReference type="RefSeq" id="WP_068729149.1">
    <property type="nucleotide sequence ID" value="NZ_LVYV01000001.1"/>
</dbReference>
<proteinExistence type="predicted"/>
<dbReference type="OrthoDB" id="7997461at2"/>
<protein>
    <submittedName>
        <fullName evidence="2">Uncharacterized protein</fullName>
    </submittedName>
</protein>
<evidence type="ECO:0000313" key="2">
    <source>
        <dbReference type="EMBL" id="KZD25167.1"/>
    </source>
</evidence>
<evidence type="ECO:0000256" key="1">
    <source>
        <dbReference type="SAM" id="SignalP"/>
    </source>
</evidence>
<dbReference type="Proteomes" id="UP000076574">
    <property type="component" value="Unassembled WGS sequence"/>
</dbReference>